<protein>
    <submittedName>
        <fullName evidence="2">Uncharacterized protein</fullName>
    </submittedName>
</protein>
<dbReference type="EMBL" id="LT670848">
    <property type="protein sequence ID" value="SHN04160.1"/>
    <property type="molecule type" value="Genomic_DNA"/>
</dbReference>
<name>A0A1M7NJV9_9FLAO</name>
<evidence type="ECO:0000256" key="1">
    <source>
        <dbReference type="SAM" id="SignalP"/>
    </source>
</evidence>
<dbReference type="AlphaFoldDB" id="A0A1M7NJV9"/>
<sequence length="232" mass="25474">MKWLFKCLLLTLIHVSVFGQTPEKMSYQAVIRDESGALLKNSNVDLKIIIRKGTIKGSSVYEETHQAITNKNGLLSLEIGTGSIDKGFFNEINWSQGLFFIETLADLNGNSNYKINGISQMLSVPYALHAKSADSFTGIITPSQMPDFYTADQVDDILKEINTVEGVTQSLNSNKNSLTITGGNSVSFEGWDTNAADDFDGDYSSLTGAPKVYTQDEVDAFKTEIMKDVEAN</sequence>
<dbReference type="STRING" id="143223.SAMN05878281_3227"/>
<evidence type="ECO:0000313" key="3">
    <source>
        <dbReference type="Proteomes" id="UP000190235"/>
    </source>
</evidence>
<reference evidence="3" key="1">
    <citation type="submission" date="2016-11" db="EMBL/GenBank/DDBJ databases">
        <authorList>
            <person name="Varghese N."/>
            <person name="Submissions S."/>
        </authorList>
    </citation>
    <scope>NUCLEOTIDE SEQUENCE [LARGE SCALE GENOMIC DNA]</scope>
    <source>
        <strain evidence="3">ACAM 48</strain>
    </source>
</reference>
<keyword evidence="1" id="KW-0732">Signal</keyword>
<accession>A0A1M7NJV9</accession>
<organism evidence="2 3">
    <name type="scientific">Salegentibacter salegens</name>
    <dbReference type="NCBI Taxonomy" id="143223"/>
    <lineage>
        <taxon>Bacteria</taxon>
        <taxon>Pseudomonadati</taxon>
        <taxon>Bacteroidota</taxon>
        <taxon>Flavobacteriia</taxon>
        <taxon>Flavobacteriales</taxon>
        <taxon>Flavobacteriaceae</taxon>
        <taxon>Salegentibacter</taxon>
    </lineage>
</organism>
<gene>
    <name evidence="2" type="ORF">SAMN05878281_3227</name>
</gene>
<keyword evidence="3" id="KW-1185">Reference proteome</keyword>
<dbReference type="Proteomes" id="UP000190235">
    <property type="component" value="Chromosome I"/>
</dbReference>
<proteinExistence type="predicted"/>
<dbReference type="RefSeq" id="WP_231919755.1">
    <property type="nucleotide sequence ID" value="NZ_LT670848.1"/>
</dbReference>
<evidence type="ECO:0000313" key="2">
    <source>
        <dbReference type="EMBL" id="SHN04160.1"/>
    </source>
</evidence>
<feature type="chain" id="PRO_5009928472" evidence="1">
    <location>
        <begin position="20"/>
        <end position="232"/>
    </location>
</feature>
<feature type="signal peptide" evidence="1">
    <location>
        <begin position="1"/>
        <end position="19"/>
    </location>
</feature>